<dbReference type="Proteomes" id="UP000002489">
    <property type="component" value="Unassembled WGS sequence"/>
</dbReference>
<proteinExistence type="predicted"/>
<feature type="compositionally biased region" description="Basic residues" evidence="1">
    <location>
        <begin position="93"/>
        <end position="102"/>
    </location>
</feature>
<feature type="compositionally biased region" description="Basic and acidic residues" evidence="1">
    <location>
        <begin position="69"/>
        <end position="88"/>
    </location>
</feature>
<dbReference type="AlphaFoldDB" id="A0A0D2XYB9"/>
<evidence type="ECO:0000256" key="1">
    <source>
        <dbReference type="SAM" id="MobiDB-lite"/>
    </source>
</evidence>
<evidence type="ECO:0000313" key="2">
    <source>
        <dbReference type="EnsemblFungi" id="FOXG_08991P0"/>
    </source>
</evidence>
<name>A0A0D2XYB9_FUSOF</name>
<feature type="region of interest" description="Disordered" evidence="1">
    <location>
        <begin position="69"/>
        <end position="144"/>
    </location>
</feature>
<reference evidence="2" key="2">
    <citation type="submission" date="2025-08" db="UniProtKB">
        <authorList>
            <consortium name="EnsemblFungi"/>
        </authorList>
    </citation>
    <scope>IDENTIFICATION</scope>
    <source>
        <strain evidence="2">4287 / CBS 123668 / FGSC 9935 / NRRL 34936</strain>
    </source>
</reference>
<protein>
    <submittedName>
        <fullName evidence="2">Uncharacterized protein</fullName>
    </submittedName>
</protein>
<evidence type="ECO:0000313" key="3">
    <source>
        <dbReference type="Proteomes" id="UP000002489"/>
    </source>
</evidence>
<feature type="compositionally biased region" description="Polar residues" evidence="1">
    <location>
        <begin position="103"/>
        <end position="132"/>
    </location>
</feature>
<accession>A0A0D2XYB9</accession>
<dbReference type="EnsemblFungi" id="FOXG_08991T0">
    <property type="protein sequence ID" value="FOXG_08991P0"/>
    <property type="gene ID" value="FOXG_08991"/>
</dbReference>
<reference evidence="3" key="1">
    <citation type="journal article" date="2012" name="Mol. Plant Microbe Interact.">
        <title>A highly conserved effector in Fusarium oxysporum is required for full virulence on Arabidopsis.</title>
        <authorList>
            <person name="Thatcher L.F."/>
            <person name="Gardiner D.M."/>
            <person name="Kazan K."/>
            <person name="Manners J."/>
        </authorList>
    </citation>
    <scope>NUCLEOTIDE SEQUENCE [LARGE SCALE GENOMIC DNA]</scope>
    <source>
        <strain evidence="3">Fo5176</strain>
    </source>
</reference>
<sequence length="167" mass="18761">MSHNNWVAFTLPAYQVDLFRLRKILDGIYHGHFEVSLKGDEFIILAPRYLDPAEKELVAEGSRYRRILEENKAVKASTEKRGPAEKRQPIAKARPRKQRSSRGHSPSNPSTEQCDSPDTSQIPLFDSVTQVVPSLEPKGHATPDQVLVVENVTTDQSQAARPLRYSG</sequence>
<organism evidence="2 3">
    <name type="scientific">Fusarium oxysporum (strain Fo5176)</name>
    <name type="common">Fusarium vascular wilt</name>
    <dbReference type="NCBI Taxonomy" id="660025"/>
    <lineage>
        <taxon>Eukaryota</taxon>
        <taxon>Fungi</taxon>
        <taxon>Dikarya</taxon>
        <taxon>Ascomycota</taxon>
        <taxon>Pezizomycotina</taxon>
        <taxon>Sordariomycetes</taxon>
        <taxon>Hypocreomycetidae</taxon>
        <taxon>Hypocreales</taxon>
        <taxon>Nectriaceae</taxon>
        <taxon>Fusarium</taxon>
        <taxon>Fusarium oxysporum species complex</taxon>
    </lineage>
</organism>